<reference evidence="5" key="2">
    <citation type="submission" date="2022-04" db="EMBL/GenBank/DDBJ databases">
        <title>Sequencing and genomic assembly of Halococcus dombrowskii.</title>
        <authorList>
            <person name="Lim S.W."/>
            <person name="MacLea K.S."/>
        </authorList>
    </citation>
    <scope>NUCLEOTIDE SEQUENCE</scope>
    <source>
        <strain evidence="5">H4</strain>
        <plasmid evidence="5">unnamed3</plasmid>
    </source>
</reference>
<evidence type="ECO:0000313" key="7">
    <source>
        <dbReference type="Proteomes" id="UP001500962"/>
    </source>
</evidence>
<dbReference type="EMBL" id="CP095008">
    <property type="protein sequence ID" value="UOO97227.1"/>
    <property type="molecule type" value="Genomic_DNA"/>
</dbReference>
<dbReference type="AlphaFoldDB" id="A0AAV3SFV5"/>
<dbReference type="Proteomes" id="UP001500962">
    <property type="component" value="Unassembled WGS sequence"/>
</dbReference>
<evidence type="ECO:0000313" key="4">
    <source>
        <dbReference type="EMBL" id="GAA0459853.1"/>
    </source>
</evidence>
<dbReference type="RefSeq" id="WP_244706677.1">
    <property type="nucleotide sequence ID" value="NZ_BAAADN010000024.1"/>
</dbReference>
<accession>A0AAV3SFV5</accession>
<dbReference type="InterPro" id="IPR058596">
    <property type="entry name" value="TraC-like_dom"/>
</dbReference>
<feature type="domain" description="TraC-like" evidence="3">
    <location>
        <begin position="161"/>
        <end position="378"/>
    </location>
</feature>
<reference evidence="4" key="3">
    <citation type="submission" date="2023-12" db="EMBL/GenBank/DDBJ databases">
        <authorList>
            <person name="Sun Q."/>
            <person name="Inoue M."/>
        </authorList>
    </citation>
    <scope>NUCLEOTIDE SEQUENCE</scope>
    <source>
        <strain evidence="4">JCM 12289</strain>
    </source>
</reference>
<protein>
    <recommendedName>
        <fullName evidence="3">TraC-like domain-containing protein</fullName>
    </recommendedName>
</protein>
<dbReference type="KEGG" id="hdo:MUK72_17765"/>
<reference evidence="4" key="1">
    <citation type="journal article" date="2014" name="Int. J. Syst. Evol. Microbiol.">
        <title>Complete genome sequence of Corynebacterium casei LMG S-19264T (=DSM 44701T), isolated from a smear-ripened cheese.</title>
        <authorList>
            <consortium name="US DOE Joint Genome Institute (JGI-PGF)"/>
            <person name="Walter F."/>
            <person name="Albersmeier A."/>
            <person name="Kalinowski J."/>
            <person name="Ruckert C."/>
        </authorList>
    </citation>
    <scope>NUCLEOTIDE SEQUENCE</scope>
    <source>
        <strain evidence="4">JCM 12289</strain>
    </source>
</reference>
<keyword evidence="2" id="KW-0812">Transmembrane</keyword>
<keyword evidence="5" id="KW-0614">Plasmid</keyword>
<dbReference type="Proteomes" id="UP000830542">
    <property type="component" value="Plasmid unnamed3"/>
</dbReference>
<evidence type="ECO:0000259" key="3">
    <source>
        <dbReference type="Pfam" id="PF26593"/>
    </source>
</evidence>
<dbReference type="Pfam" id="PF26593">
    <property type="entry name" value="TraC-like"/>
    <property type="match status" value="1"/>
</dbReference>
<feature type="transmembrane region" description="Helical" evidence="2">
    <location>
        <begin position="41"/>
        <end position="61"/>
    </location>
</feature>
<gene>
    <name evidence="4" type="ORF">GCM10008985_15300</name>
    <name evidence="5" type="ORF">MUK72_17765</name>
</gene>
<evidence type="ECO:0000313" key="6">
    <source>
        <dbReference type="Proteomes" id="UP000830542"/>
    </source>
</evidence>
<sequence length="459" mass="51464">MKQNPRQLINDIHETVSEDDTERKILADYSEDPTLWGYSKVWLFFMLIPAMVMFRVSSSFLTGQNQLYGFVATAVLAGLGILATVASPGDMSARDYFEAVVSRHAHQQEMIHDSAPDESRLEQPKNDSLLGRFARLPLVRDWPIIGAGDYKPTQELVAHKKPYRGEYAIERDDGGLIAGIRVRAIALRLESTDVKEKAEKAVANALEGTVDYDAEWFSPTRVANFERRRSEWKDRAREYQSQADRLVSAEGEDTTVDAIRQQILADIANERAAGINLYEDTKRIREHYIIVSVDPSEAVIDRSSQAGGLGSVPVFRWFVKKYRLYQQSDSDEHTATLISKLERRADDLERELRRIDGLTPNVLPSEEFSEVVADYYRGTNVRAHEEFTQTIRGSPVPGDEEAGDPTHDVSYDHITNRDRAGSPSTPSPSPTSVHATDGGASRGEQSEQTTDSDQRGDSQ</sequence>
<keyword evidence="2" id="KW-1133">Transmembrane helix</keyword>
<dbReference type="EMBL" id="BAAADN010000024">
    <property type="protein sequence ID" value="GAA0459853.1"/>
    <property type="molecule type" value="Genomic_DNA"/>
</dbReference>
<evidence type="ECO:0000256" key="1">
    <source>
        <dbReference type="SAM" id="MobiDB-lite"/>
    </source>
</evidence>
<keyword evidence="2" id="KW-0472">Membrane</keyword>
<evidence type="ECO:0000313" key="5">
    <source>
        <dbReference type="EMBL" id="UOO97227.1"/>
    </source>
</evidence>
<dbReference type="GeneID" id="71763735"/>
<feature type="region of interest" description="Disordered" evidence="1">
    <location>
        <begin position="387"/>
        <end position="459"/>
    </location>
</feature>
<feature type="compositionally biased region" description="Basic and acidic residues" evidence="1">
    <location>
        <begin position="404"/>
        <end position="420"/>
    </location>
</feature>
<evidence type="ECO:0000256" key="2">
    <source>
        <dbReference type="SAM" id="Phobius"/>
    </source>
</evidence>
<feature type="transmembrane region" description="Helical" evidence="2">
    <location>
        <begin position="67"/>
        <end position="86"/>
    </location>
</feature>
<keyword evidence="6" id="KW-1185">Reference proteome</keyword>
<name>A0AAV3SFV5_HALDO</name>
<proteinExistence type="predicted"/>
<geneLocation type="plasmid" evidence="5 6">
    <name>unnamed3</name>
</geneLocation>
<organism evidence="4 7">
    <name type="scientific">Halococcus dombrowskii</name>
    <dbReference type="NCBI Taxonomy" id="179637"/>
    <lineage>
        <taxon>Archaea</taxon>
        <taxon>Methanobacteriati</taxon>
        <taxon>Methanobacteriota</taxon>
        <taxon>Stenosarchaea group</taxon>
        <taxon>Halobacteria</taxon>
        <taxon>Halobacteriales</taxon>
        <taxon>Halococcaceae</taxon>
        <taxon>Halococcus</taxon>
    </lineage>
</organism>